<dbReference type="EMBL" id="CAADFE010000021">
    <property type="protein sequence ID" value="VFJ70144.1"/>
    <property type="molecule type" value="Genomic_DNA"/>
</dbReference>
<protein>
    <recommendedName>
        <fullName evidence="2">CopG family transcriptional regulator</fullName>
    </recommendedName>
</protein>
<organism evidence="1">
    <name type="scientific">Candidatus Kentrum sp. FW</name>
    <dbReference type="NCBI Taxonomy" id="2126338"/>
    <lineage>
        <taxon>Bacteria</taxon>
        <taxon>Pseudomonadati</taxon>
        <taxon>Pseudomonadota</taxon>
        <taxon>Gammaproteobacteria</taxon>
        <taxon>Candidatus Kentrum</taxon>
    </lineage>
</organism>
<accession>A0A450TQ30</accession>
<proteinExistence type="predicted"/>
<dbReference type="AlphaFoldDB" id="A0A450TQ30"/>
<sequence length="81" mass="9296">MQNVTAVEPKRSTIYFEPTLHRVLRIKSAETSRSISNLVNDAIREVFLEDAEDLAAFEERASEPLISYEGMLKKLREDGRI</sequence>
<evidence type="ECO:0000313" key="1">
    <source>
        <dbReference type="EMBL" id="VFJ70144.1"/>
    </source>
</evidence>
<evidence type="ECO:0008006" key="2">
    <source>
        <dbReference type="Google" id="ProtNLM"/>
    </source>
</evidence>
<reference evidence="1" key="1">
    <citation type="submission" date="2019-02" db="EMBL/GenBank/DDBJ databases">
        <authorList>
            <person name="Gruber-Vodicka R. H."/>
            <person name="Seah K. B. B."/>
        </authorList>
    </citation>
    <scope>NUCLEOTIDE SEQUENCE</scope>
    <source>
        <strain evidence="1">BECK_BZ131</strain>
    </source>
</reference>
<gene>
    <name evidence="1" type="ORF">BECKFW1821C_GA0114237_102125</name>
</gene>
<name>A0A450TQ30_9GAMM</name>